<evidence type="ECO:0000256" key="4">
    <source>
        <dbReference type="ARBA" id="ARBA00022664"/>
    </source>
</evidence>
<dbReference type="GO" id="GO:0005682">
    <property type="term" value="C:U5 snRNP"/>
    <property type="evidence" value="ECO:0007669"/>
    <property type="project" value="TreeGrafter"/>
</dbReference>
<dbReference type="Gene3D" id="1.20.940.10">
    <property type="entry name" value="Functional domain of the splicing factor Prp18"/>
    <property type="match status" value="1"/>
</dbReference>
<dbReference type="Pfam" id="PF02840">
    <property type="entry name" value="Prp18"/>
    <property type="match status" value="1"/>
</dbReference>
<dbReference type="Proteomes" id="UP000267029">
    <property type="component" value="Unassembled WGS sequence"/>
</dbReference>
<dbReference type="InterPro" id="IPR036285">
    <property type="entry name" value="PRP4-like_sf"/>
</dbReference>
<dbReference type="Gene3D" id="4.10.280.110">
    <property type="entry name" value="Pre-mRNA processing factor 4 domain"/>
    <property type="match status" value="1"/>
</dbReference>
<evidence type="ECO:0000256" key="5">
    <source>
        <dbReference type="ARBA" id="ARBA00022728"/>
    </source>
</evidence>
<feature type="domain" description="Pre-mRNA processing factor 4 (PRP4)-like" evidence="9">
    <location>
        <begin position="101"/>
        <end position="150"/>
    </location>
</feature>
<evidence type="ECO:0000256" key="6">
    <source>
        <dbReference type="ARBA" id="ARBA00023187"/>
    </source>
</evidence>
<keyword evidence="6" id="KW-0508">mRNA splicing</keyword>
<organism evidence="10 11">
    <name type="scientific">Mesocestoides corti</name>
    <name type="common">Flatworm</name>
    <dbReference type="NCBI Taxonomy" id="53468"/>
    <lineage>
        <taxon>Eukaryota</taxon>
        <taxon>Metazoa</taxon>
        <taxon>Spiralia</taxon>
        <taxon>Lophotrochozoa</taxon>
        <taxon>Platyhelminthes</taxon>
        <taxon>Cestoda</taxon>
        <taxon>Eucestoda</taxon>
        <taxon>Cyclophyllidea</taxon>
        <taxon>Mesocestoididae</taxon>
        <taxon>Mesocestoides</taxon>
    </lineage>
</organism>
<dbReference type="STRING" id="53468.A0A0R3UGX3"/>
<evidence type="ECO:0000313" key="10">
    <source>
        <dbReference type="EMBL" id="VDD80517.1"/>
    </source>
</evidence>
<dbReference type="EMBL" id="UXSR01005268">
    <property type="protein sequence ID" value="VDD80517.1"/>
    <property type="molecule type" value="Genomic_DNA"/>
</dbReference>
<dbReference type="SMART" id="SM00500">
    <property type="entry name" value="SFM"/>
    <property type="match status" value="1"/>
</dbReference>
<keyword evidence="11" id="KW-1185">Reference proteome</keyword>
<dbReference type="SUPFAM" id="SSF158230">
    <property type="entry name" value="PRP4-like"/>
    <property type="match status" value="1"/>
</dbReference>
<dbReference type="GO" id="GO:0071021">
    <property type="term" value="C:U2-type post-spliceosomal complex"/>
    <property type="evidence" value="ECO:0007669"/>
    <property type="project" value="TreeGrafter"/>
</dbReference>
<proteinExistence type="inferred from homology"/>
<accession>A0A0R3UGX3</accession>
<dbReference type="OrthoDB" id="10261918at2759"/>
<keyword evidence="5" id="KW-0747">Spliceosome</keyword>
<dbReference type="Pfam" id="PF08799">
    <property type="entry name" value="PRP4"/>
    <property type="match status" value="1"/>
</dbReference>
<dbReference type="GO" id="GO:0000350">
    <property type="term" value="P:generation of catalytic spliceosome for second transesterification step"/>
    <property type="evidence" value="ECO:0007669"/>
    <property type="project" value="TreeGrafter"/>
</dbReference>
<protein>
    <recommendedName>
        <fullName evidence="3">Pre-mRNA-splicing factor 18</fullName>
    </recommendedName>
    <alternativeName>
        <fullName evidence="8">PRP18 homolog</fullName>
    </alternativeName>
</protein>
<dbReference type="AlphaFoldDB" id="A0A0R3UGX3"/>
<evidence type="ECO:0000256" key="3">
    <source>
        <dbReference type="ARBA" id="ARBA00018242"/>
    </source>
</evidence>
<keyword evidence="4" id="KW-0507">mRNA processing</keyword>
<keyword evidence="7" id="KW-0539">Nucleus</keyword>
<reference evidence="10 11" key="1">
    <citation type="submission" date="2018-10" db="EMBL/GenBank/DDBJ databases">
        <authorList>
            <consortium name="Pathogen Informatics"/>
        </authorList>
    </citation>
    <scope>NUCLEOTIDE SEQUENCE [LARGE SCALE GENOMIC DNA]</scope>
</reference>
<dbReference type="PANTHER" id="PTHR13007">
    <property type="entry name" value="PRE-MRNA SPLICING FACTOR-RELATED"/>
    <property type="match status" value="1"/>
</dbReference>
<dbReference type="PANTHER" id="PTHR13007:SF19">
    <property type="entry name" value="PRE-MRNA-SPLICING FACTOR 18"/>
    <property type="match status" value="1"/>
</dbReference>
<gene>
    <name evidence="10" type="ORF">MCOS_LOCUS6520</name>
</gene>
<comment type="subcellular location">
    <subcellularLocation>
        <location evidence="1">Nucleus</location>
    </subcellularLocation>
</comment>
<evidence type="ECO:0000256" key="2">
    <source>
        <dbReference type="ARBA" id="ARBA00008137"/>
    </source>
</evidence>
<dbReference type="InterPro" id="IPR004098">
    <property type="entry name" value="Prp18"/>
</dbReference>
<dbReference type="InterPro" id="IPR014906">
    <property type="entry name" value="PRP4-like"/>
</dbReference>
<evidence type="ECO:0000313" key="11">
    <source>
        <dbReference type="Proteomes" id="UP000267029"/>
    </source>
</evidence>
<dbReference type="GO" id="GO:0046540">
    <property type="term" value="C:U4/U6 x U5 tri-snRNP complex"/>
    <property type="evidence" value="ECO:0007669"/>
    <property type="project" value="TreeGrafter"/>
</dbReference>
<name>A0A0R3UGX3_MESCO</name>
<dbReference type="SUPFAM" id="SSF47938">
    <property type="entry name" value="Functional domain of the splicing factor Prp18"/>
    <property type="match status" value="1"/>
</dbReference>
<comment type="similarity">
    <text evidence="2">Belongs to the PRP18 family.</text>
</comment>
<sequence>MEALAAEIARKRKALQECELVTKEKKYFKRSELAKVEQQEYQSKCRYKTNIILTEDDMNSSNLPQSVNPFFRVVQFQTPEENLLLKKFEKEREEKAKGKLMPRREVIKLLRERNQPIRLFGESDYDTFQRLKRIQLLEPESKGLRNDLLAAMDKVDEDEDEAVFGDVRHNPSAAAATDGVANLEVAIKKDYIHPDEMEILKVTLSSYVMIREPNATDDATAAATSFARATPEHHVNKANDHAAREEVSGLVLRYLKFLLSQWGTFLNLRPREVKQSYSGKMASATYNQTLEYIKPLFKLLKTKRCQDDILDSLVKVVVLLMDRNYLKANDAYLDLAIGKAPWPLGVTNHGIHQRTAQDKIHAKNVAHVLNDETQRKFIQGIKRLMTRAQEFFPTDPSRCVNYMKEPLNAPVTS</sequence>
<evidence type="ECO:0000259" key="9">
    <source>
        <dbReference type="SMART" id="SM00500"/>
    </source>
</evidence>
<evidence type="ECO:0000256" key="1">
    <source>
        <dbReference type="ARBA" id="ARBA00004123"/>
    </source>
</evidence>
<dbReference type="InterPro" id="IPR039979">
    <property type="entry name" value="PRPF18"/>
</dbReference>
<evidence type="ECO:0000256" key="7">
    <source>
        <dbReference type="ARBA" id="ARBA00023242"/>
    </source>
</evidence>
<evidence type="ECO:0000256" key="8">
    <source>
        <dbReference type="ARBA" id="ARBA00031388"/>
    </source>
</evidence>